<sequence>MTGNPRVSVHCVEDCFVVLTTSNPTSVLSMVSSNRPILFVCSKNLDIETGVKVTSTCPVCGQKLATSSSLNRHLATHYPSTSKYECNLCGKHIKRKDHYNLHMRQVHGSREQLYVCPKCDKVFTTGHYLNRHLFWAHSEDDSTKSNE</sequence>
<keyword evidence="2" id="KW-0479">Metal-binding</keyword>
<dbReference type="RefSeq" id="XP_022244495.1">
    <property type="nucleotide sequence ID" value="XM_022388787.1"/>
</dbReference>
<reference evidence="10" key="1">
    <citation type="submission" date="2025-08" db="UniProtKB">
        <authorList>
            <consortium name="RefSeq"/>
        </authorList>
    </citation>
    <scope>IDENTIFICATION</scope>
    <source>
        <tissue evidence="10">Muscle</tissue>
    </source>
</reference>
<keyword evidence="6" id="KW-0539">Nucleus</keyword>
<dbReference type="SMART" id="SM00355">
    <property type="entry name" value="ZnF_C2H2"/>
    <property type="match status" value="3"/>
</dbReference>
<dbReference type="InterPro" id="IPR036236">
    <property type="entry name" value="Znf_C2H2_sf"/>
</dbReference>
<feature type="domain" description="C2H2-type" evidence="8">
    <location>
        <begin position="55"/>
        <end position="82"/>
    </location>
</feature>
<evidence type="ECO:0000256" key="6">
    <source>
        <dbReference type="ARBA" id="ARBA00023242"/>
    </source>
</evidence>
<dbReference type="Proteomes" id="UP000694941">
    <property type="component" value="Unplaced"/>
</dbReference>
<dbReference type="Gene3D" id="3.30.160.60">
    <property type="entry name" value="Classic Zinc Finger"/>
    <property type="match status" value="2"/>
</dbReference>
<evidence type="ECO:0000256" key="2">
    <source>
        <dbReference type="ARBA" id="ARBA00022723"/>
    </source>
</evidence>
<keyword evidence="9" id="KW-1185">Reference proteome</keyword>
<evidence type="ECO:0000256" key="3">
    <source>
        <dbReference type="ARBA" id="ARBA00022737"/>
    </source>
</evidence>
<keyword evidence="5" id="KW-0862">Zinc</keyword>
<evidence type="ECO:0000256" key="1">
    <source>
        <dbReference type="ARBA" id="ARBA00004123"/>
    </source>
</evidence>
<dbReference type="PANTHER" id="PTHR24394">
    <property type="entry name" value="ZINC FINGER PROTEIN"/>
    <property type="match status" value="1"/>
</dbReference>
<keyword evidence="4 7" id="KW-0863">Zinc-finger</keyword>
<dbReference type="SUPFAM" id="SSF57667">
    <property type="entry name" value="beta-beta-alpha zinc fingers"/>
    <property type="match status" value="2"/>
</dbReference>
<dbReference type="PANTHER" id="PTHR24394:SF29">
    <property type="entry name" value="MYONEURIN"/>
    <property type="match status" value="1"/>
</dbReference>
<feature type="domain" description="C2H2-type" evidence="8">
    <location>
        <begin position="114"/>
        <end position="142"/>
    </location>
</feature>
<name>A0ABM1SLI9_LIMPO</name>
<organism evidence="9 10">
    <name type="scientific">Limulus polyphemus</name>
    <name type="common">Atlantic horseshoe crab</name>
    <dbReference type="NCBI Taxonomy" id="6850"/>
    <lineage>
        <taxon>Eukaryota</taxon>
        <taxon>Metazoa</taxon>
        <taxon>Ecdysozoa</taxon>
        <taxon>Arthropoda</taxon>
        <taxon>Chelicerata</taxon>
        <taxon>Merostomata</taxon>
        <taxon>Xiphosura</taxon>
        <taxon>Limulidae</taxon>
        <taxon>Limulus</taxon>
    </lineage>
</organism>
<protein>
    <submittedName>
        <fullName evidence="10">Zinc finger protein 846-like</fullName>
    </submittedName>
</protein>
<feature type="domain" description="C2H2-type" evidence="8">
    <location>
        <begin position="84"/>
        <end position="112"/>
    </location>
</feature>
<dbReference type="PROSITE" id="PS00028">
    <property type="entry name" value="ZINC_FINGER_C2H2_1"/>
    <property type="match status" value="3"/>
</dbReference>
<dbReference type="Pfam" id="PF00096">
    <property type="entry name" value="zf-C2H2"/>
    <property type="match status" value="3"/>
</dbReference>
<proteinExistence type="predicted"/>
<evidence type="ECO:0000256" key="5">
    <source>
        <dbReference type="ARBA" id="ARBA00022833"/>
    </source>
</evidence>
<dbReference type="InterPro" id="IPR013087">
    <property type="entry name" value="Znf_C2H2_type"/>
</dbReference>
<accession>A0ABM1SLI9</accession>
<evidence type="ECO:0000256" key="7">
    <source>
        <dbReference type="PROSITE-ProRule" id="PRU00042"/>
    </source>
</evidence>
<evidence type="ECO:0000313" key="10">
    <source>
        <dbReference type="RefSeq" id="XP_022244495.1"/>
    </source>
</evidence>
<comment type="subcellular location">
    <subcellularLocation>
        <location evidence="1">Nucleus</location>
    </subcellularLocation>
</comment>
<evidence type="ECO:0000259" key="8">
    <source>
        <dbReference type="PROSITE" id="PS50157"/>
    </source>
</evidence>
<evidence type="ECO:0000256" key="4">
    <source>
        <dbReference type="ARBA" id="ARBA00022771"/>
    </source>
</evidence>
<keyword evidence="3" id="KW-0677">Repeat</keyword>
<gene>
    <name evidence="10" type="primary">LOC111086341</name>
</gene>
<dbReference type="GeneID" id="111086341"/>
<dbReference type="PROSITE" id="PS50157">
    <property type="entry name" value="ZINC_FINGER_C2H2_2"/>
    <property type="match status" value="3"/>
</dbReference>
<evidence type="ECO:0000313" key="9">
    <source>
        <dbReference type="Proteomes" id="UP000694941"/>
    </source>
</evidence>